<comment type="caution">
    <text evidence="3">The sequence shown here is derived from an EMBL/GenBank/DDBJ whole genome shotgun (WGS) entry which is preliminary data.</text>
</comment>
<dbReference type="Proteomes" id="UP001597468">
    <property type="component" value="Unassembled WGS sequence"/>
</dbReference>
<dbReference type="InterPro" id="IPR050902">
    <property type="entry name" value="ABC_Transporter_SBP"/>
</dbReference>
<protein>
    <submittedName>
        <fullName evidence="3">ABC transporter substrate-binding protein</fullName>
    </submittedName>
</protein>
<keyword evidence="1" id="KW-0732">Signal</keyword>
<reference evidence="4" key="1">
    <citation type="journal article" date="2019" name="Int. J. Syst. Evol. Microbiol.">
        <title>The Global Catalogue of Microorganisms (GCM) 10K type strain sequencing project: providing services to taxonomists for standard genome sequencing and annotation.</title>
        <authorList>
            <consortium name="The Broad Institute Genomics Platform"/>
            <consortium name="The Broad Institute Genome Sequencing Center for Infectious Disease"/>
            <person name="Wu L."/>
            <person name="Ma J."/>
        </authorList>
    </citation>
    <scope>NUCLEOTIDE SEQUENCE [LARGE SCALE GENOMIC DNA]</scope>
    <source>
        <strain evidence="4">KCTC 42585</strain>
    </source>
</reference>
<dbReference type="PANTHER" id="PTHR30535">
    <property type="entry name" value="VITAMIN B12-BINDING PROTEIN"/>
    <property type="match status" value="1"/>
</dbReference>
<dbReference type="Gene3D" id="3.40.50.1980">
    <property type="entry name" value="Nitrogenase molybdenum iron protein domain"/>
    <property type="match status" value="2"/>
</dbReference>
<dbReference type="InterPro" id="IPR002491">
    <property type="entry name" value="ABC_transptr_periplasmic_BD"/>
</dbReference>
<gene>
    <name evidence="3" type="ORF">ACFSTG_08950</name>
</gene>
<dbReference type="PROSITE" id="PS50983">
    <property type="entry name" value="FE_B12_PBP"/>
    <property type="match status" value="1"/>
</dbReference>
<dbReference type="RefSeq" id="WP_380751340.1">
    <property type="nucleotide sequence ID" value="NZ_JBHULT010000008.1"/>
</dbReference>
<keyword evidence="4" id="KW-1185">Reference proteome</keyword>
<name>A0ABW5IXU3_9FLAO</name>
<evidence type="ECO:0000313" key="3">
    <source>
        <dbReference type="EMBL" id="MFD2518019.1"/>
    </source>
</evidence>
<evidence type="ECO:0000259" key="2">
    <source>
        <dbReference type="PROSITE" id="PS50983"/>
    </source>
</evidence>
<dbReference type="PANTHER" id="PTHR30535:SF34">
    <property type="entry name" value="MOLYBDATE-BINDING PROTEIN MOLA"/>
    <property type="match status" value="1"/>
</dbReference>
<dbReference type="EMBL" id="JBHULT010000008">
    <property type="protein sequence ID" value="MFD2518019.1"/>
    <property type="molecule type" value="Genomic_DNA"/>
</dbReference>
<evidence type="ECO:0000313" key="4">
    <source>
        <dbReference type="Proteomes" id="UP001597468"/>
    </source>
</evidence>
<sequence>MATYYDQLNREVEVGNPPKRIVSLVPSQTELLVDLGLEESLVGVTKFCVHPEDLRKRKQVVGGTKQVNIDKIRKLAPDIILCNKEENTPQIVKDLEKIAPVHVSDIKTIDDSLELIREYGEIFNTRQKSSEIVGKIIDLRKAFEMSIAGQPARKVAYLIWKNPWMVAGKDTFIDHLLSLNNFENVFSDKKSRYPEIFLKELPDEIDHVFLSTEPYPFKEEHRNEIKRWVGKDCVHIVDGEFFSWYGSRLIPAFEYFQRLRSEVLST</sequence>
<proteinExistence type="predicted"/>
<dbReference type="InterPro" id="IPR054828">
    <property type="entry name" value="Vit_B12_bind_prot"/>
</dbReference>
<dbReference type="SUPFAM" id="SSF53807">
    <property type="entry name" value="Helical backbone' metal receptor"/>
    <property type="match status" value="1"/>
</dbReference>
<dbReference type="Pfam" id="PF01497">
    <property type="entry name" value="Peripla_BP_2"/>
    <property type="match status" value="1"/>
</dbReference>
<evidence type="ECO:0000256" key="1">
    <source>
        <dbReference type="ARBA" id="ARBA00022729"/>
    </source>
</evidence>
<feature type="domain" description="Fe/B12 periplasmic-binding" evidence="2">
    <location>
        <begin position="20"/>
        <end position="266"/>
    </location>
</feature>
<dbReference type="NCBIfam" id="NF038402">
    <property type="entry name" value="TroA_like"/>
    <property type="match status" value="1"/>
</dbReference>
<accession>A0ABW5IXU3</accession>
<organism evidence="3 4">
    <name type="scientific">Salinimicrobium flavum</name>
    <dbReference type="NCBI Taxonomy" id="1737065"/>
    <lineage>
        <taxon>Bacteria</taxon>
        <taxon>Pseudomonadati</taxon>
        <taxon>Bacteroidota</taxon>
        <taxon>Flavobacteriia</taxon>
        <taxon>Flavobacteriales</taxon>
        <taxon>Flavobacteriaceae</taxon>
        <taxon>Salinimicrobium</taxon>
    </lineage>
</organism>